<protein>
    <submittedName>
        <fullName evidence="4">Transaldolase</fullName>
    </submittedName>
</protein>
<accession>E3SNB9</accession>
<dbReference type="PROSITE" id="PS00958">
    <property type="entry name" value="TRANSALDOLASE_2"/>
    <property type="match status" value="1"/>
</dbReference>
<sequence>MKLFLDTADVKSVKARLSTGLISGITTNPTLIFKSGRHPQTVYQELIDLGIDDISMEVVGDSEEELFKNAMGHVKTYDSKATIKLPCTIDGLKACKRLSTVNVRTNVTLIFSPAQAILASLAGATYISPFIGRMDDNSLDGMKLINDISNVFTPNLISTKILAASIRDPQSVSTAFALGADICTVPVGVFDRMYDHVLTDKGVEQFNRDHEATSN</sequence>
<evidence type="ECO:0000256" key="3">
    <source>
        <dbReference type="ARBA" id="ARBA00023270"/>
    </source>
</evidence>
<dbReference type="Gene3D" id="3.20.20.70">
    <property type="entry name" value="Aldolase class I"/>
    <property type="match status" value="1"/>
</dbReference>
<reference evidence="4 5" key="1">
    <citation type="submission" date="2009-10" db="EMBL/GenBank/DDBJ databases">
        <title>The Genome Sequence of Cyanophage NATL1A-7.</title>
        <authorList>
            <consortium name="The Broad Institute Genome Sequencing Platform"/>
            <person name="Henn M.R."/>
            <person name="Sullivan M.S."/>
            <person name="Osburne M.S."/>
            <person name="Levin J."/>
            <person name="Malboeuf C."/>
            <person name="Casali M."/>
            <person name="Russ C."/>
            <person name="Lennon N."/>
            <person name="Erlich R."/>
            <person name="Young S.K."/>
            <person name="Koehrsen M."/>
            <person name="Yandava C."/>
            <person name="Zeng Q."/>
            <person name="Alvarado L."/>
            <person name="Anderson S."/>
            <person name="Berlin A."/>
            <person name="Borenstein D."/>
            <person name="Chen Z."/>
            <person name="Engels R."/>
            <person name="Freedman E."/>
            <person name="Gellesch M."/>
            <person name="Goldberg J."/>
            <person name="Green L."/>
            <person name="Griggs A."/>
            <person name="Gujja S."/>
            <person name="Heiman D."/>
            <person name="Hepburn T."/>
            <person name="Howarth C."/>
            <person name="Jen D."/>
            <person name="Larson L."/>
            <person name="Lewis B."/>
            <person name="Mehta T."/>
            <person name="Park D."/>
            <person name="Pearson M."/>
            <person name="Roberts A."/>
            <person name="Ryan E."/>
            <person name="Saif S."/>
            <person name="Shea T."/>
            <person name="Shenoy N."/>
            <person name="Sisk P."/>
            <person name="Stolte C."/>
            <person name="Sykes S."/>
            <person name="Walk T."/>
            <person name="White J."/>
            <person name="Yu Q."/>
            <person name="Coleman M.L."/>
            <person name="Huang K.H."/>
            <person name="Weigele P.R."/>
            <person name="DeFrancesco A.S."/>
            <person name="Kern S.E."/>
            <person name="Thompson L.R."/>
            <person name="Fu R."/>
            <person name="Hombeck B."/>
            <person name="Chisholm S.W."/>
            <person name="Haas B."/>
            <person name="Nusbaum C."/>
            <person name="Galagan J."/>
            <person name="Birren B."/>
        </authorList>
    </citation>
    <scope>NUCLEOTIDE SEQUENCE [LARGE SCALE GENOMIC DNA]</scope>
    <source>
        <strain evidence="4">NATL1A-7</strain>
    </source>
</reference>
<evidence type="ECO:0000313" key="4">
    <source>
        <dbReference type="EMBL" id="ADP00123.1"/>
    </source>
</evidence>
<dbReference type="InterPro" id="IPR018225">
    <property type="entry name" value="Transaldolase_AS"/>
</dbReference>
<proteinExistence type="predicted"/>
<dbReference type="RefSeq" id="YP_005087495.1">
    <property type="nucleotide sequence ID" value="NC_016658.1"/>
</dbReference>
<organism evidence="4 5">
    <name type="scientific">Cyanophage NATL1A-7</name>
    <dbReference type="NCBI Taxonomy" id="445693"/>
    <lineage>
        <taxon>Viruses</taxon>
        <taxon>Duplodnaviria</taxon>
        <taxon>Heunggongvirae</taxon>
        <taxon>Uroviricota</taxon>
        <taxon>Caudoviricetes</taxon>
        <taxon>Autographivirales</taxon>
        <taxon>Sechaudvirinae</taxon>
        <taxon>Cheungvirus</taxon>
        <taxon>Cheungvirus NATL1A7</taxon>
    </lineage>
</organism>
<dbReference type="GO" id="GO:0005975">
    <property type="term" value="P:carbohydrate metabolic process"/>
    <property type="evidence" value="ECO:0007669"/>
    <property type="project" value="InterPro"/>
</dbReference>
<dbReference type="PANTHER" id="PTHR10683">
    <property type="entry name" value="TRANSALDOLASE"/>
    <property type="match status" value="1"/>
</dbReference>
<dbReference type="FunFam" id="3.20.20.70:FF:000018">
    <property type="entry name" value="Probable transaldolase"/>
    <property type="match status" value="1"/>
</dbReference>
<name>E3SNB9_9CAUD</name>
<dbReference type="PROSITE" id="PS01054">
    <property type="entry name" value="TRANSALDOLASE_1"/>
    <property type="match status" value="1"/>
</dbReference>
<dbReference type="InterPro" id="IPR033919">
    <property type="entry name" value="TSA/FSA_arc/bac"/>
</dbReference>
<evidence type="ECO:0000256" key="2">
    <source>
        <dbReference type="ARBA" id="ARBA00022490"/>
    </source>
</evidence>
<dbReference type="CDD" id="cd00956">
    <property type="entry name" value="Transaldolase_FSA"/>
    <property type="match status" value="1"/>
</dbReference>
<comment type="subcellular location">
    <subcellularLocation>
        <location evidence="1">Cytoplasm</location>
    </subcellularLocation>
</comment>
<dbReference type="GeneID" id="11538101"/>
<evidence type="ECO:0000313" key="5">
    <source>
        <dbReference type="Proteomes" id="UP000006531"/>
    </source>
</evidence>
<keyword evidence="2" id="KW-0963">Cytoplasm</keyword>
<dbReference type="OrthoDB" id="8715at10239"/>
<keyword evidence="3" id="KW-0704">Schiff base</keyword>
<dbReference type="InterPro" id="IPR013785">
    <property type="entry name" value="Aldolase_TIM"/>
</dbReference>
<dbReference type="EMBL" id="GU071102">
    <property type="protein sequence ID" value="ADP00123.1"/>
    <property type="molecule type" value="Genomic_DNA"/>
</dbReference>
<dbReference type="GO" id="GO:0016832">
    <property type="term" value="F:aldehyde-lyase activity"/>
    <property type="evidence" value="ECO:0007669"/>
    <property type="project" value="InterPro"/>
</dbReference>
<dbReference type="KEGG" id="vg:11538101"/>
<dbReference type="PANTHER" id="PTHR10683:SF40">
    <property type="entry name" value="FRUCTOSE-6-PHOSPHATE ALDOLASE 1-RELATED"/>
    <property type="match status" value="1"/>
</dbReference>
<evidence type="ECO:0000256" key="1">
    <source>
        <dbReference type="ARBA" id="ARBA00004496"/>
    </source>
</evidence>
<gene>
    <name evidence="4" type="ORF">CYIG_00050</name>
</gene>
<dbReference type="InterPro" id="IPR001585">
    <property type="entry name" value="TAL/FSA"/>
</dbReference>
<keyword evidence="5" id="KW-1185">Reference proteome</keyword>
<dbReference type="SUPFAM" id="SSF51569">
    <property type="entry name" value="Aldolase"/>
    <property type="match status" value="1"/>
</dbReference>
<dbReference type="Pfam" id="PF00923">
    <property type="entry name" value="TAL_FSA"/>
    <property type="match status" value="1"/>
</dbReference>
<dbReference type="Proteomes" id="UP000006531">
    <property type="component" value="Segment"/>
</dbReference>